<comment type="caution">
    <text evidence="1">The sequence shown here is derived from an EMBL/GenBank/DDBJ whole genome shotgun (WGS) entry which is preliminary data.</text>
</comment>
<organism evidence="1 2">
    <name type="scientific">Gigaspora margarita</name>
    <dbReference type="NCBI Taxonomy" id="4874"/>
    <lineage>
        <taxon>Eukaryota</taxon>
        <taxon>Fungi</taxon>
        <taxon>Fungi incertae sedis</taxon>
        <taxon>Mucoromycota</taxon>
        <taxon>Glomeromycotina</taxon>
        <taxon>Glomeromycetes</taxon>
        <taxon>Diversisporales</taxon>
        <taxon>Gigasporaceae</taxon>
        <taxon>Gigaspora</taxon>
    </lineage>
</organism>
<keyword evidence="2" id="KW-1185">Reference proteome</keyword>
<protein>
    <submittedName>
        <fullName evidence="1">2973_t:CDS:1</fullName>
    </submittedName>
</protein>
<evidence type="ECO:0000313" key="1">
    <source>
        <dbReference type="EMBL" id="CAG8842832.1"/>
    </source>
</evidence>
<sequence length="97" mass="11335">RMAKDIVLEKTDEISLRQVTLLYADNTTWIAKSREDLISIISTVNKFYEINDIKINEKKLELLVINRKRTELNIEVGKNKSIVQAKNMDQAIRFLEV</sequence>
<reference evidence="1 2" key="1">
    <citation type="submission" date="2021-06" db="EMBL/GenBank/DDBJ databases">
        <authorList>
            <person name="Kallberg Y."/>
            <person name="Tangrot J."/>
            <person name="Rosling A."/>
        </authorList>
    </citation>
    <scope>NUCLEOTIDE SEQUENCE [LARGE SCALE GENOMIC DNA]</scope>
    <source>
        <strain evidence="1 2">120-4 pot B 10/14</strain>
    </source>
</reference>
<dbReference type="Proteomes" id="UP000789901">
    <property type="component" value="Unassembled WGS sequence"/>
</dbReference>
<name>A0ABN7WX24_GIGMA</name>
<gene>
    <name evidence="1" type="ORF">GMARGA_LOCUS36202</name>
</gene>
<dbReference type="EMBL" id="CAJVQB010070372">
    <property type="protein sequence ID" value="CAG8842832.1"/>
    <property type="molecule type" value="Genomic_DNA"/>
</dbReference>
<proteinExistence type="predicted"/>
<accession>A0ABN7WX24</accession>
<feature type="non-terminal residue" evidence="1">
    <location>
        <position position="1"/>
    </location>
</feature>
<evidence type="ECO:0000313" key="2">
    <source>
        <dbReference type="Proteomes" id="UP000789901"/>
    </source>
</evidence>